<organism evidence="1 2">
    <name type="scientific">Caenimonas terrae</name>
    <dbReference type="NCBI Taxonomy" id="696074"/>
    <lineage>
        <taxon>Bacteria</taxon>
        <taxon>Pseudomonadati</taxon>
        <taxon>Pseudomonadota</taxon>
        <taxon>Betaproteobacteria</taxon>
        <taxon>Burkholderiales</taxon>
        <taxon>Comamonadaceae</taxon>
        <taxon>Caenimonas</taxon>
    </lineage>
</organism>
<protein>
    <submittedName>
        <fullName evidence="1">DUF1810 domain-containing protein</fullName>
    </submittedName>
</protein>
<dbReference type="Proteomes" id="UP001596037">
    <property type="component" value="Unassembled WGS sequence"/>
</dbReference>
<dbReference type="Pfam" id="PF08837">
    <property type="entry name" value="DUF1810"/>
    <property type="match status" value="1"/>
</dbReference>
<evidence type="ECO:0000313" key="1">
    <source>
        <dbReference type="EMBL" id="MFC5500302.1"/>
    </source>
</evidence>
<proteinExistence type="predicted"/>
<accession>A0ABW0NLT4</accession>
<name>A0ABW0NLT4_9BURK</name>
<dbReference type="RefSeq" id="WP_376852554.1">
    <property type="nucleotide sequence ID" value="NZ_JBHSMF010000015.1"/>
</dbReference>
<keyword evidence="2" id="KW-1185">Reference proteome</keyword>
<reference evidence="2" key="1">
    <citation type="journal article" date="2019" name="Int. J. Syst. Evol. Microbiol.">
        <title>The Global Catalogue of Microorganisms (GCM) 10K type strain sequencing project: providing services to taxonomists for standard genome sequencing and annotation.</title>
        <authorList>
            <consortium name="The Broad Institute Genomics Platform"/>
            <consortium name="The Broad Institute Genome Sequencing Center for Infectious Disease"/>
            <person name="Wu L."/>
            <person name="Ma J."/>
        </authorList>
    </citation>
    <scope>NUCLEOTIDE SEQUENCE [LARGE SCALE GENOMIC DNA]</scope>
    <source>
        <strain evidence="2">CCUG 57401</strain>
    </source>
</reference>
<evidence type="ECO:0000313" key="2">
    <source>
        <dbReference type="Proteomes" id="UP001596037"/>
    </source>
</evidence>
<dbReference type="InterPro" id="IPR014937">
    <property type="entry name" value="DUF1810"/>
</dbReference>
<dbReference type="Gene3D" id="1.25.40.380">
    <property type="entry name" value="Protein of unknown function DUF1810"/>
    <property type="match status" value="1"/>
</dbReference>
<sequence>MAADPFDLERFVSAQAPVIDAVRGELRRGFKSGHWMWFVFPQLAALGHSAMAKRYGLDSVAEARAYLAHPVLGPRLLECCGLLLQVPNDDIEDILGHPDDLKFRSCLTLFMAAEPGQQVFRQCLDKYYGGAPDERTVILCWKSEGS</sequence>
<dbReference type="EMBL" id="JBHSMF010000015">
    <property type="protein sequence ID" value="MFC5500302.1"/>
    <property type="molecule type" value="Genomic_DNA"/>
</dbReference>
<dbReference type="InterPro" id="IPR036287">
    <property type="entry name" value="Rv1873-like_sf"/>
</dbReference>
<gene>
    <name evidence="1" type="ORF">ACFPOE_22355</name>
</gene>
<comment type="caution">
    <text evidence="1">The sequence shown here is derived from an EMBL/GenBank/DDBJ whole genome shotgun (WGS) entry which is preliminary data.</text>
</comment>
<dbReference type="SUPFAM" id="SSF140736">
    <property type="entry name" value="Rv1873-like"/>
    <property type="match status" value="1"/>
</dbReference>
<dbReference type="PIRSF" id="PIRSF008546">
    <property type="entry name" value="UCP008546"/>
    <property type="match status" value="1"/>
</dbReference>